<protein>
    <submittedName>
        <fullName evidence="1">Uncharacterized protein</fullName>
    </submittedName>
</protein>
<accession>A0A370PNM4</accession>
<organism evidence="1 2">
    <name type="scientific">Aspergillus phoenicis ATCC 13157</name>
    <dbReference type="NCBI Taxonomy" id="1353007"/>
    <lineage>
        <taxon>Eukaryota</taxon>
        <taxon>Fungi</taxon>
        <taxon>Dikarya</taxon>
        <taxon>Ascomycota</taxon>
        <taxon>Pezizomycotina</taxon>
        <taxon>Eurotiomycetes</taxon>
        <taxon>Eurotiomycetidae</taxon>
        <taxon>Eurotiales</taxon>
        <taxon>Aspergillaceae</taxon>
        <taxon>Aspergillus</taxon>
    </lineage>
</organism>
<gene>
    <name evidence="1" type="ORF">M752DRAFT_145122</name>
</gene>
<dbReference type="Proteomes" id="UP000254937">
    <property type="component" value="Unassembled WGS sequence"/>
</dbReference>
<keyword evidence="2" id="KW-1185">Reference proteome</keyword>
<evidence type="ECO:0000313" key="2">
    <source>
        <dbReference type="Proteomes" id="UP000254937"/>
    </source>
</evidence>
<reference evidence="1 2" key="1">
    <citation type="submission" date="2018-07" db="EMBL/GenBank/DDBJ databases">
        <title>Section-level genome sequencing of Aspergillus section Nigri to investigate inter- and intra-species variation.</title>
        <authorList>
            <consortium name="DOE Joint Genome Institute"/>
            <person name="Vesth T.C."/>
            <person name="Nybo J.L."/>
            <person name="Theobald S."/>
            <person name="Frisvad J.C."/>
            <person name="Larsen T.O."/>
            <person name="Nielsen K.F."/>
            <person name="Hoof J.B."/>
            <person name="Brandl J."/>
            <person name="Salamov A."/>
            <person name="Riley R."/>
            <person name="Gladden J.M."/>
            <person name="Phatale P."/>
            <person name="Nielsen M.T."/>
            <person name="Lyhne E.K."/>
            <person name="Kogle M.E."/>
            <person name="Strasser K."/>
            <person name="McDonnell E."/>
            <person name="Barry K."/>
            <person name="Clum A."/>
            <person name="Chen C."/>
            <person name="Nolan M."/>
            <person name="Sandor L."/>
            <person name="Kuo A."/>
            <person name="Lipzen A."/>
            <person name="Hainaut M."/>
            <person name="Drula E."/>
            <person name="Tsang A."/>
            <person name="Magnuson J.K."/>
            <person name="Henrissat B."/>
            <person name="Wiebenga A."/>
            <person name="Simmons B.A."/>
            <person name="Makela M.R."/>
            <person name="De vries R.P."/>
            <person name="Grigoriev I.V."/>
            <person name="Mortensen U.H."/>
            <person name="Baker S.E."/>
            <person name="Andersen M.R."/>
        </authorList>
    </citation>
    <scope>NUCLEOTIDE SEQUENCE [LARGE SCALE GENOMIC DNA]</scope>
    <source>
        <strain evidence="1 2">ATCC 13157</strain>
    </source>
</reference>
<proteinExistence type="predicted"/>
<dbReference type="EMBL" id="KZ851850">
    <property type="protein sequence ID" value="RDK43791.1"/>
    <property type="molecule type" value="Genomic_DNA"/>
</dbReference>
<evidence type="ECO:0000313" key="1">
    <source>
        <dbReference type="EMBL" id="RDK43791.1"/>
    </source>
</evidence>
<dbReference type="AlphaFoldDB" id="A0A370PNM4"/>
<name>A0A370PNM4_ASPPH</name>
<sequence length="101" mass="10973">MQCLSLLGLFTRSTGNERSTPVDSRVYLQVDDPLKISSPCVCGTGGPAPHELLAGWQRQTKIRRTVEMALHIRSPVSSFYTQIIGDVARGLCATGNPDDGR</sequence>